<dbReference type="PANTHER" id="PTHR44167">
    <property type="entry name" value="OVARIAN-SPECIFIC SERINE/THREONINE-PROTEIN KINASE LOK-RELATED"/>
    <property type="match status" value="1"/>
</dbReference>
<dbReference type="Pfam" id="PF00069">
    <property type="entry name" value="Pkinase"/>
    <property type="match status" value="1"/>
</dbReference>
<dbReference type="AlphaFoldDB" id="A0A9P0W1D2"/>
<dbReference type="InterPro" id="IPR011009">
    <property type="entry name" value="Kinase-like_dom_sf"/>
</dbReference>
<evidence type="ECO:0000313" key="3">
    <source>
        <dbReference type="Proteomes" id="UP000837801"/>
    </source>
</evidence>
<organism evidence="2 3">
    <name type="scientific">[Candida] railenensis</name>
    <dbReference type="NCBI Taxonomy" id="45579"/>
    <lineage>
        <taxon>Eukaryota</taxon>
        <taxon>Fungi</taxon>
        <taxon>Dikarya</taxon>
        <taxon>Ascomycota</taxon>
        <taxon>Saccharomycotina</taxon>
        <taxon>Pichiomycetes</taxon>
        <taxon>Debaryomycetaceae</taxon>
        <taxon>Kurtzmaniella</taxon>
    </lineage>
</organism>
<proteinExistence type="predicted"/>
<dbReference type="GO" id="GO:0004674">
    <property type="term" value="F:protein serine/threonine kinase activity"/>
    <property type="evidence" value="ECO:0007669"/>
    <property type="project" value="TreeGrafter"/>
</dbReference>
<protein>
    <recommendedName>
        <fullName evidence="1">Protein kinase domain-containing protein</fullName>
    </recommendedName>
</protein>
<dbReference type="GO" id="GO:0005524">
    <property type="term" value="F:ATP binding"/>
    <property type="evidence" value="ECO:0007669"/>
    <property type="project" value="InterPro"/>
</dbReference>
<sequence length="276" mass="31100">MLFNDRFKYTSKTRIDKGISGYIEICENKAAGTVFAIKTYHQKEKYESKSEYHTRVLHEFRILQKLHHPNIITVYRESISFTGSTVKIFMEAGSVDFSSLLKRGKYGTFDSLFSFWKQLHGAIKYLHGMEICHRDLKLDNLVLVGGDTLKVIDFGSATSTANGELAVGIVGTESYASPESYSKISYDGKKADIWSIGIILYYFICRRFPWKIASHSDKAFVQKTAASVTDDLDSGYLGPYYAPIVEILTGILQPDPVKRLSIADLDHYIALAESTL</sequence>
<comment type="caution">
    <text evidence="2">The sequence shown here is derived from an EMBL/GenBank/DDBJ whole genome shotgun (WGS) entry which is preliminary data.</text>
</comment>
<dbReference type="PROSITE" id="PS00108">
    <property type="entry name" value="PROTEIN_KINASE_ST"/>
    <property type="match status" value="1"/>
</dbReference>
<dbReference type="Proteomes" id="UP000837801">
    <property type="component" value="Unassembled WGS sequence"/>
</dbReference>
<reference evidence="2" key="1">
    <citation type="submission" date="2022-03" db="EMBL/GenBank/DDBJ databases">
        <authorList>
            <person name="Legras J.-L."/>
            <person name="Devillers H."/>
            <person name="Grondin C."/>
        </authorList>
    </citation>
    <scope>NUCLEOTIDE SEQUENCE</scope>
    <source>
        <strain evidence="2">CLIB 1423</strain>
    </source>
</reference>
<dbReference type="PANTHER" id="PTHR44167:SF24">
    <property type="entry name" value="SERINE_THREONINE-PROTEIN KINASE CHK2"/>
    <property type="match status" value="1"/>
</dbReference>
<dbReference type="SMART" id="SM00220">
    <property type="entry name" value="S_TKc"/>
    <property type="match status" value="1"/>
</dbReference>
<dbReference type="GO" id="GO:0005634">
    <property type="term" value="C:nucleus"/>
    <property type="evidence" value="ECO:0007669"/>
    <property type="project" value="TreeGrafter"/>
</dbReference>
<keyword evidence="3" id="KW-1185">Reference proteome</keyword>
<dbReference type="EMBL" id="CAKXYY010000038">
    <property type="protein sequence ID" value="CAH2355919.1"/>
    <property type="molecule type" value="Genomic_DNA"/>
</dbReference>
<dbReference type="SUPFAM" id="SSF56112">
    <property type="entry name" value="Protein kinase-like (PK-like)"/>
    <property type="match status" value="1"/>
</dbReference>
<dbReference type="OrthoDB" id="4062651at2759"/>
<dbReference type="InterPro" id="IPR008271">
    <property type="entry name" value="Ser/Thr_kinase_AS"/>
</dbReference>
<evidence type="ECO:0000259" key="1">
    <source>
        <dbReference type="PROSITE" id="PS50011"/>
    </source>
</evidence>
<name>A0A9P0W1D2_9ASCO</name>
<evidence type="ECO:0000313" key="2">
    <source>
        <dbReference type="EMBL" id="CAH2355919.1"/>
    </source>
</evidence>
<accession>A0A9P0W1D2</accession>
<dbReference type="GO" id="GO:0044773">
    <property type="term" value="P:mitotic DNA damage checkpoint signaling"/>
    <property type="evidence" value="ECO:0007669"/>
    <property type="project" value="TreeGrafter"/>
</dbReference>
<feature type="domain" description="Protein kinase" evidence="1">
    <location>
        <begin position="9"/>
        <end position="271"/>
    </location>
</feature>
<gene>
    <name evidence="2" type="ORF">CLIB1423_38S00518</name>
</gene>
<dbReference type="InterPro" id="IPR000719">
    <property type="entry name" value="Prot_kinase_dom"/>
</dbReference>
<dbReference type="Gene3D" id="1.10.510.10">
    <property type="entry name" value="Transferase(Phosphotransferase) domain 1"/>
    <property type="match status" value="1"/>
</dbReference>
<dbReference type="PROSITE" id="PS50011">
    <property type="entry name" value="PROTEIN_KINASE_DOM"/>
    <property type="match status" value="1"/>
</dbReference>